<dbReference type="SUPFAM" id="SSF53807">
    <property type="entry name" value="Helical backbone' metal receptor"/>
    <property type="match status" value="1"/>
</dbReference>
<dbReference type="InterPro" id="IPR051313">
    <property type="entry name" value="Bact_iron-sidero_bind"/>
</dbReference>
<reference evidence="8 9" key="1">
    <citation type="journal article" date="2019" name="Int. J. Syst. Evol. Microbiol.">
        <title>The Global Catalogue of Microorganisms (GCM) 10K type strain sequencing project: providing services to taxonomists for standard genome sequencing and annotation.</title>
        <authorList>
            <consortium name="The Broad Institute Genomics Platform"/>
            <consortium name="The Broad Institute Genome Sequencing Center for Infectious Disease"/>
            <person name="Wu L."/>
            <person name="Ma J."/>
        </authorList>
    </citation>
    <scope>NUCLEOTIDE SEQUENCE [LARGE SCALE GENOMIC DNA]</scope>
    <source>
        <strain evidence="8 9">JCM 15481</strain>
    </source>
</reference>
<dbReference type="PROSITE" id="PS51318">
    <property type="entry name" value="TAT"/>
    <property type="match status" value="1"/>
</dbReference>
<dbReference type="PANTHER" id="PTHR30532">
    <property type="entry name" value="IRON III DICITRATE-BINDING PERIPLASMIC PROTEIN"/>
    <property type="match status" value="1"/>
</dbReference>
<evidence type="ECO:0000256" key="3">
    <source>
        <dbReference type="ARBA" id="ARBA00022448"/>
    </source>
</evidence>
<evidence type="ECO:0000256" key="2">
    <source>
        <dbReference type="ARBA" id="ARBA00008814"/>
    </source>
</evidence>
<dbReference type="InterPro" id="IPR002491">
    <property type="entry name" value="ABC_transptr_periplasmic_BD"/>
</dbReference>
<sequence length="342" mass="36568">MPHARTRRLSRRGLLAAGGAAGLTALLSACGDDSGSGGGTEGGPWSFTDDRDKTVKADGTPQTIVAFTGTAAALHDYGIRCAGVFGPTTTKGGEPDVQAGDLNVDELEVLGNTWGQFNVEKYAALAPELLVAPTFDDAGTLWYVPEESADKILRLAPSVAVSVYDRPMTEPLERMLRLAGALGADTGSAEIRAARKRFEDAAGRLRRAAKSRKDIRVLVGSGSADLFYVSGTNLSADLEYFKQLGVNFVEPPEAAKENSGGWFEELSWENVDKYDADLIMLDNRTATLQPAALADKPTWERLPAVRAGQVVSRVTEPVYSYDKCAPVLDDLAEALENARKVS</sequence>
<dbReference type="PANTHER" id="PTHR30532:SF24">
    <property type="entry name" value="FERRIC ENTEROBACTIN-BINDING PERIPLASMIC PROTEIN FEPB"/>
    <property type="match status" value="1"/>
</dbReference>
<dbReference type="EMBL" id="BAAAPF010000043">
    <property type="protein sequence ID" value="GAA2118836.1"/>
    <property type="molecule type" value="Genomic_DNA"/>
</dbReference>
<evidence type="ECO:0000259" key="7">
    <source>
        <dbReference type="PROSITE" id="PS50983"/>
    </source>
</evidence>
<comment type="similarity">
    <text evidence="2">Belongs to the bacterial solute-binding protein 8 family.</text>
</comment>
<evidence type="ECO:0000256" key="1">
    <source>
        <dbReference type="ARBA" id="ARBA00004196"/>
    </source>
</evidence>
<dbReference type="RefSeq" id="WP_344289508.1">
    <property type="nucleotide sequence ID" value="NZ_BAAAPF010000043.1"/>
</dbReference>
<feature type="domain" description="Fe/B12 periplasmic-binding" evidence="7">
    <location>
        <begin position="62"/>
        <end position="339"/>
    </location>
</feature>
<dbReference type="Pfam" id="PF01497">
    <property type="entry name" value="Peripla_BP_2"/>
    <property type="match status" value="1"/>
</dbReference>
<comment type="caution">
    <text evidence="8">The sequence shown here is derived from an EMBL/GenBank/DDBJ whole genome shotgun (WGS) entry which is preliminary data.</text>
</comment>
<proteinExistence type="inferred from homology"/>
<keyword evidence="3" id="KW-0813">Transport</keyword>
<name>A0ABN2Y113_9ACTN</name>
<organism evidence="8 9">
    <name type="scientific">Streptomyces synnematoformans</name>
    <dbReference type="NCBI Taxonomy" id="415721"/>
    <lineage>
        <taxon>Bacteria</taxon>
        <taxon>Bacillati</taxon>
        <taxon>Actinomycetota</taxon>
        <taxon>Actinomycetes</taxon>
        <taxon>Kitasatosporales</taxon>
        <taxon>Streptomycetaceae</taxon>
        <taxon>Streptomyces</taxon>
    </lineage>
</organism>
<evidence type="ECO:0000313" key="9">
    <source>
        <dbReference type="Proteomes" id="UP001500443"/>
    </source>
</evidence>
<gene>
    <name evidence="8" type="primary">desE_1</name>
    <name evidence="8" type="ORF">GCM10009802_20700</name>
</gene>
<dbReference type="Proteomes" id="UP001500443">
    <property type="component" value="Unassembled WGS sequence"/>
</dbReference>
<comment type="subcellular location">
    <subcellularLocation>
        <location evidence="1">Cell envelope</location>
    </subcellularLocation>
</comment>
<accession>A0ABN2Y113</accession>
<evidence type="ECO:0000256" key="5">
    <source>
        <dbReference type="SAM" id="MobiDB-lite"/>
    </source>
</evidence>
<evidence type="ECO:0000256" key="4">
    <source>
        <dbReference type="ARBA" id="ARBA00022729"/>
    </source>
</evidence>
<feature type="signal peptide" evidence="6">
    <location>
        <begin position="1"/>
        <end position="31"/>
    </location>
</feature>
<keyword evidence="9" id="KW-1185">Reference proteome</keyword>
<feature type="chain" id="PRO_5046418580" evidence="6">
    <location>
        <begin position="32"/>
        <end position="342"/>
    </location>
</feature>
<dbReference type="PROSITE" id="PS51257">
    <property type="entry name" value="PROKAR_LIPOPROTEIN"/>
    <property type="match status" value="1"/>
</dbReference>
<protein>
    <submittedName>
        <fullName evidence="8">Siderophore-binding protein DesE</fullName>
    </submittedName>
</protein>
<keyword evidence="4 6" id="KW-0732">Signal</keyword>
<dbReference type="Gene3D" id="3.40.50.1980">
    <property type="entry name" value="Nitrogenase molybdenum iron protein domain"/>
    <property type="match status" value="2"/>
</dbReference>
<feature type="region of interest" description="Disordered" evidence="5">
    <location>
        <begin position="32"/>
        <end position="52"/>
    </location>
</feature>
<evidence type="ECO:0000313" key="8">
    <source>
        <dbReference type="EMBL" id="GAA2118836.1"/>
    </source>
</evidence>
<dbReference type="PROSITE" id="PS50983">
    <property type="entry name" value="FE_B12_PBP"/>
    <property type="match status" value="1"/>
</dbReference>
<dbReference type="InterPro" id="IPR006311">
    <property type="entry name" value="TAT_signal"/>
</dbReference>
<evidence type="ECO:0000256" key="6">
    <source>
        <dbReference type="SAM" id="SignalP"/>
    </source>
</evidence>